<gene>
    <name evidence="1" type="ORF">Ciccas_000534</name>
</gene>
<sequence>MANGSIINLHNVSINHGSSPFIPASVMPAWHTSPPGLKFACSAPEAKGFSPVADKFTNYATQVARSALEFNSGLEKVLRSESGEQEKSFNSVAKRLKARCSAEGRAGHISDFNLIAHPDRLNSRGPASQYDHLDTKRAESFLHRSRLCLPLESHKELLHLLRELSAIMTTSCSPSASIECPEKQTAFLKLMSRVMLILRFCRPLYEDFVLLLTPQQARILGCYSTLKNLFRLDVVQRSLIELKPSKRFVCRLRNLASVQDVEAHAFTVGDTSQTENSIAGLSFCRRSLITSRLLKSKHVDQISMPEAVSKTWQLINPSLRRHPLLHSQMNLCLDSTLPSSVNFAESYEECNILSRKSSLVEGTALTRNSFVNLDGIEEDTSLSSERASETKIPARVATATTHGGHLRPCNCPCHGFKAQAPRKVNSGLKRQLKRPVSQNMSVNLRHCIKCALRVHKGIVYIDECNFYMNEVEITWSAKSQGFPTRLQVQDIIPQKVMPKKSATEGVYFVEDRANTSNKELLKRLPKSKFLFCDSDFSRREFDIHFIEKEDTELPLLSMPTPTHDQDESQDCDDSMINYSDNAILM</sequence>
<evidence type="ECO:0000313" key="1">
    <source>
        <dbReference type="EMBL" id="KAL3320788.1"/>
    </source>
</evidence>
<accession>A0ABD2QMY0</accession>
<keyword evidence="2" id="KW-1185">Reference proteome</keyword>
<comment type="caution">
    <text evidence="1">The sequence shown here is derived from an EMBL/GenBank/DDBJ whole genome shotgun (WGS) entry which is preliminary data.</text>
</comment>
<proteinExistence type="predicted"/>
<dbReference type="EMBL" id="JBJKFK010000029">
    <property type="protein sequence ID" value="KAL3320788.1"/>
    <property type="molecule type" value="Genomic_DNA"/>
</dbReference>
<organism evidence="1 2">
    <name type="scientific">Cichlidogyrus casuarinus</name>
    <dbReference type="NCBI Taxonomy" id="1844966"/>
    <lineage>
        <taxon>Eukaryota</taxon>
        <taxon>Metazoa</taxon>
        <taxon>Spiralia</taxon>
        <taxon>Lophotrochozoa</taxon>
        <taxon>Platyhelminthes</taxon>
        <taxon>Monogenea</taxon>
        <taxon>Monopisthocotylea</taxon>
        <taxon>Dactylogyridea</taxon>
        <taxon>Ancyrocephalidae</taxon>
        <taxon>Cichlidogyrus</taxon>
    </lineage>
</organism>
<evidence type="ECO:0000313" key="2">
    <source>
        <dbReference type="Proteomes" id="UP001626550"/>
    </source>
</evidence>
<protein>
    <submittedName>
        <fullName evidence="1">Uncharacterized protein</fullName>
    </submittedName>
</protein>
<name>A0ABD2QMY0_9PLAT</name>
<reference evidence="1 2" key="1">
    <citation type="submission" date="2024-11" db="EMBL/GenBank/DDBJ databases">
        <title>Adaptive evolution of stress response genes in parasites aligns with host niche diversity.</title>
        <authorList>
            <person name="Hahn C."/>
            <person name="Resl P."/>
        </authorList>
    </citation>
    <scope>NUCLEOTIDE SEQUENCE [LARGE SCALE GENOMIC DNA]</scope>
    <source>
        <strain evidence="1">EGGRZ-B1_66</strain>
        <tissue evidence="1">Body</tissue>
    </source>
</reference>
<dbReference type="Proteomes" id="UP001626550">
    <property type="component" value="Unassembled WGS sequence"/>
</dbReference>
<dbReference type="AlphaFoldDB" id="A0ABD2QMY0"/>